<dbReference type="AlphaFoldDB" id="A0A8T0EFH7"/>
<evidence type="ECO:0000259" key="1">
    <source>
        <dbReference type="PROSITE" id="PS50097"/>
    </source>
</evidence>
<proteinExistence type="predicted"/>
<sequence length="466" mass="53745">MSGMSGHTFKWKIENARYCGMKKNQYLRSPTWVVEEMDNTAWYLRWKYIENIICFGLGREEGSDGEESIIIYFEIAILDKCGKVIEKVVGTYKFRTCIYIDIITVLRDDAFADEESGNLSKDSLSVVCRMCKRSYVFFETAFTVARTTIKVEKRSCLLVIEDFANYFKNERSVFDISYGRRKFIRVAFFLTGDSKEVCNFEIEYLIKDLGYVFMKTYVLNAEHKLINCGESEGFCEGERKIHHFSLPMDKKFLTAKENNLLLEGALYFRFQCLYTTGISFNEIEEAGVAYIPSALKDNIASSNENFASSVQLFSSSMKDDLIPYDTCDVEIHTSDRIFVAHKKILEAKSTVFRDFFVFDLTVEGKIVAECFDVDSETMARVLSFIYTDTLVDLQWSSACQLYEASWRFGVTNLRIKCFSFLKNNLCLANARELLFLAHKYQDGNLKNVAMSCIFECQESESQMIDG</sequence>
<dbReference type="PROSITE" id="PS50097">
    <property type="entry name" value="BTB"/>
    <property type="match status" value="1"/>
</dbReference>
<evidence type="ECO:0000313" key="2">
    <source>
        <dbReference type="EMBL" id="KAF8771467.1"/>
    </source>
</evidence>
<dbReference type="Gene3D" id="3.30.710.10">
    <property type="entry name" value="Potassium Channel Kv1.1, Chain A"/>
    <property type="match status" value="1"/>
</dbReference>
<dbReference type="SUPFAM" id="SSF49599">
    <property type="entry name" value="TRAF domain-like"/>
    <property type="match status" value="1"/>
</dbReference>
<feature type="domain" description="BTB" evidence="1">
    <location>
        <begin position="327"/>
        <end position="390"/>
    </location>
</feature>
<dbReference type="InterPro" id="IPR011333">
    <property type="entry name" value="SKP1/BTB/POZ_sf"/>
</dbReference>
<organism evidence="2 3">
    <name type="scientific">Argiope bruennichi</name>
    <name type="common">Wasp spider</name>
    <name type="synonym">Aranea bruennichi</name>
    <dbReference type="NCBI Taxonomy" id="94029"/>
    <lineage>
        <taxon>Eukaryota</taxon>
        <taxon>Metazoa</taxon>
        <taxon>Ecdysozoa</taxon>
        <taxon>Arthropoda</taxon>
        <taxon>Chelicerata</taxon>
        <taxon>Arachnida</taxon>
        <taxon>Araneae</taxon>
        <taxon>Araneomorphae</taxon>
        <taxon>Entelegynae</taxon>
        <taxon>Araneoidea</taxon>
        <taxon>Araneidae</taxon>
        <taxon>Argiope</taxon>
    </lineage>
</organism>
<comment type="caution">
    <text evidence="2">The sequence shown here is derived from an EMBL/GenBank/DDBJ whole genome shotgun (WGS) entry which is preliminary data.</text>
</comment>
<dbReference type="Proteomes" id="UP000807504">
    <property type="component" value="Unassembled WGS sequence"/>
</dbReference>
<keyword evidence="3" id="KW-1185">Reference proteome</keyword>
<dbReference type="InterPro" id="IPR000210">
    <property type="entry name" value="BTB/POZ_dom"/>
</dbReference>
<reference evidence="2" key="1">
    <citation type="journal article" date="2020" name="bioRxiv">
        <title>Chromosome-level reference genome of the European wasp spider Argiope bruennichi: a resource for studies on range expansion and evolutionary adaptation.</title>
        <authorList>
            <person name="Sheffer M.M."/>
            <person name="Hoppe A."/>
            <person name="Krehenwinkel H."/>
            <person name="Uhl G."/>
            <person name="Kuss A.W."/>
            <person name="Jensen L."/>
            <person name="Jensen C."/>
            <person name="Gillespie R.G."/>
            <person name="Hoff K.J."/>
            <person name="Prost S."/>
        </authorList>
    </citation>
    <scope>NUCLEOTIDE SEQUENCE</scope>
</reference>
<dbReference type="Pfam" id="PF00651">
    <property type="entry name" value="BTB"/>
    <property type="match status" value="1"/>
</dbReference>
<dbReference type="CDD" id="cd18186">
    <property type="entry name" value="BTB_POZ_ZBTB_KLHL-like"/>
    <property type="match status" value="1"/>
</dbReference>
<gene>
    <name evidence="2" type="ORF">HNY73_018886</name>
</gene>
<dbReference type="SUPFAM" id="SSF54695">
    <property type="entry name" value="POZ domain"/>
    <property type="match status" value="1"/>
</dbReference>
<dbReference type="EMBL" id="JABXBU010002228">
    <property type="protein sequence ID" value="KAF8771467.1"/>
    <property type="molecule type" value="Genomic_DNA"/>
</dbReference>
<evidence type="ECO:0000313" key="3">
    <source>
        <dbReference type="Proteomes" id="UP000807504"/>
    </source>
</evidence>
<dbReference type="PANTHER" id="PTHR24413">
    <property type="entry name" value="SPECKLE-TYPE POZ PROTEIN"/>
    <property type="match status" value="1"/>
</dbReference>
<protein>
    <submittedName>
        <fullName evidence="2">TD and POZ domain-containing protein 4</fullName>
    </submittedName>
</protein>
<dbReference type="SMART" id="SM00225">
    <property type="entry name" value="BTB"/>
    <property type="match status" value="1"/>
</dbReference>
<reference evidence="2" key="2">
    <citation type="submission" date="2020-06" db="EMBL/GenBank/DDBJ databases">
        <authorList>
            <person name="Sheffer M."/>
        </authorList>
    </citation>
    <scope>NUCLEOTIDE SEQUENCE</scope>
</reference>
<accession>A0A8T0EFH7</accession>
<name>A0A8T0EFH7_ARGBR</name>